<dbReference type="SUPFAM" id="SSF51735">
    <property type="entry name" value="NAD(P)-binding Rossmann-fold domains"/>
    <property type="match status" value="1"/>
</dbReference>
<keyword evidence="3 5" id="KW-0862">Zinc</keyword>
<dbReference type="SUPFAM" id="SSF50129">
    <property type="entry name" value="GroES-like"/>
    <property type="match status" value="1"/>
</dbReference>
<dbReference type="RefSeq" id="WP_380890992.1">
    <property type="nucleotide sequence ID" value="NZ_JBHUDY010000002.1"/>
</dbReference>
<dbReference type="InterPro" id="IPR013154">
    <property type="entry name" value="ADH-like_N"/>
</dbReference>
<evidence type="ECO:0000256" key="3">
    <source>
        <dbReference type="ARBA" id="ARBA00022833"/>
    </source>
</evidence>
<keyword evidence="9" id="KW-1185">Reference proteome</keyword>
<evidence type="ECO:0000259" key="6">
    <source>
        <dbReference type="Pfam" id="PF00107"/>
    </source>
</evidence>
<dbReference type="PANTHER" id="PTHR42683">
    <property type="entry name" value="ALDEHYDE REDUCTASE"/>
    <property type="match status" value="1"/>
</dbReference>
<keyword evidence="4 8" id="KW-0560">Oxidoreductase</keyword>
<name>A0ABW4I7F5_9SPHN</name>
<dbReference type="Pfam" id="PF00107">
    <property type="entry name" value="ADH_zinc_N"/>
    <property type="match status" value="1"/>
</dbReference>
<accession>A0ABW4I7F5</accession>
<sequence length="328" mass="35357">MLIDILYSAICHSDIHIAREEWGPPYPSTLFPCVPGHEVIGRVAAVGNAVTKFRVGDTVGAGPMIASCRSCENCRADLEQYCQVGWTLAFNTPDKISGGHNYGGFAERIMLPEHFVMRIPPRMNLAAAAPLLCAGITTFSPLQHWDASAGKRVGIIGLGGLGHLGVKLAAARGADVTVFTSSPGKVDDARRLGAREGVLWTETGMLEPYADKFDLLISTLPVVVPTTPFTNLLRLDGTLVIVGAREPIDNVTGAGLWGRRRNVSASLMGGMAETQAMIDYCASRNIVADIELISPDQIDRAFDRVKAKDVRYRFVLDLTRGRQAPAQA</sequence>
<proteinExistence type="inferred from homology"/>
<comment type="similarity">
    <text evidence="5">Belongs to the zinc-containing alcohol dehydrogenase family.</text>
</comment>
<comment type="cofactor">
    <cofactor evidence="1 5">
        <name>Zn(2+)</name>
        <dbReference type="ChEBI" id="CHEBI:29105"/>
    </cofactor>
</comment>
<dbReference type="InterPro" id="IPR002328">
    <property type="entry name" value="ADH_Zn_CS"/>
</dbReference>
<organism evidence="8 9">
    <name type="scientific">Sphingomonas tabacisoli</name>
    <dbReference type="NCBI Taxonomy" id="2249466"/>
    <lineage>
        <taxon>Bacteria</taxon>
        <taxon>Pseudomonadati</taxon>
        <taxon>Pseudomonadota</taxon>
        <taxon>Alphaproteobacteria</taxon>
        <taxon>Sphingomonadales</taxon>
        <taxon>Sphingomonadaceae</taxon>
        <taxon>Sphingomonas</taxon>
    </lineage>
</organism>
<dbReference type="EMBL" id="JBHUDY010000002">
    <property type="protein sequence ID" value="MFD1613172.1"/>
    <property type="molecule type" value="Genomic_DNA"/>
</dbReference>
<dbReference type="Gene3D" id="3.90.180.10">
    <property type="entry name" value="Medium-chain alcohol dehydrogenases, catalytic domain"/>
    <property type="match status" value="1"/>
</dbReference>
<dbReference type="PROSITE" id="PS00065">
    <property type="entry name" value="D_2_HYDROXYACID_DH_1"/>
    <property type="match status" value="1"/>
</dbReference>
<dbReference type="EC" id="1.1.-.-" evidence="8"/>
<dbReference type="Gene3D" id="3.40.50.720">
    <property type="entry name" value="NAD(P)-binding Rossmann-like Domain"/>
    <property type="match status" value="1"/>
</dbReference>
<dbReference type="InterPro" id="IPR013149">
    <property type="entry name" value="ADH-like_C"/>
</dbReference>
<dbReference type="InterPro" id="IPR011032">
    <property type="entry name" value="GroES-like_sf"/>
</dbReference>
<evidence type="ECO:0000256" key="4">
    <source>
        <dbReference type="ARBA" id="ARBA00023002"/>
    </source>
</evidence>
<dbReference type="InterPro" id="IPR029752">
    <property type="entry name" value="D-isomer_DH_CS1"/>
</dbReference>
<dbReference type="PROSITE" id="PS00059">
    <property type="entry name" value="ADH_ZINC"/>
    <property type="match status" value="1"/>
</dbReference>
<gene>
    <name evidence="8" type="ORF">ACFSCW_15310</name>
</gene>
<evidence type="ECO:0000256" key="5">
    <source>
        <dbReference type="RuleBase" id="RU361277"/>
    </source>
</evidence>
<comment type="caution">
    <text evidence="8">The sequence shown here is derived from an EMBL/GenBank/DDBJ whole genome shotgun (WGS) entry which is preliminary data.</text>
</comment>
<dbReference type="Proteomes" id="UP001597115">
    <property type="component" value="Unassembled WGS sequence"/>
</dbReference>
<reference evidence="9" key="1">
    <citation type="journal article" date="2019" name="Int. J. Syst. Evol. Microbiol.">
        <title>The Global Catalogue of Microorganisms (GCM) 10K type strain sequencing project: providing services to taxonomists for standard genome sequencing and annotation.</title>
        <authorList>
            <consortium name="The Broad Institute Genomics Platform"/>
            <consortium name="The Broad Institute Genome Sequencing Center for Infectious Disease"/>
            <person name="Wu L."/>
            <person name="Ma J."/>
        </authorList>
    </citation>
    <scope>NUCLEOTIDE SEQUENCE [LARGE SCALE GENOMIC DNA]</scope>
    <source>
        <strain evidence="9">CGMCC 1.16275</strain>
    </source>
</reference>
<evidence type="ECO:0000259" key="7">
    <source>
        <dbReference type="Pfam" id="PF08240"/>
    </source>
</evidence>
<dbReference type="CDD" id="cd05283">
    <property type="entry name" value="CAD1"/>
    <property type="match status" value="1"/>
</dbReference>
<evidence type="ECO:0000313" key="9">
    <source>
        <dbReference type="Proteomes" id="UP001597115"/>
    </source>
</evidence>
<evidence type="ECO:0000313" key="8">
    <source>
        <dbReference type="EMBL" id="MFD1613172.1"/>
    </source>
</evidence>
<dbReference type="InterPro" id="IPR047109">
    <property type="entry name" value="CAD-like"/>
</dbReference>
<keyword evidence="2 5" id="KW-0479">Metal-binding</keyword>
<dbReference type="InterPro" id="IPR036291">
    <property type="entry name" value="NAD(P)-bd_dom_sf"/>
</dbReference>
<evidence type="ECO:0000256" key="1">
    <source>
        <dbReference type="ARBA" id="ARBA00001947"/>
    </source>
</evidence>
<protein>
    <submittedName>
        <fullName evidence="8">NAD(P)-dependent alcohol dehydrogenase</fullName>
        <ecNumber evidence="8">1.1.-.-</ecNumber>
    </submittedName>
</protein>
<feature type="domain" description="Alcohol dehydrogenase-like C-terminal" evidence="6">
    <location>
        <begin position="160"/>
        <end position="281"/>
    </location>
</feature>
<evidence type="ECO:0000256" key="2">
    <source>
        <dbReference type="ARBA" id="ARBA00022723"/>
    </source>
</evidence>
<dbReference type="Pfam" id="PF08240">
    <property type="entry name" value="ADH_N"/>
    <property type="match status" value="1"/>
</dbReference>
<feature type="domain" description="Alcohol dehydrogenase-like N-terminal" evidence="7">
    <location>
        <begin position="2"/>
        <end position="120"/>
    </location>
</feature>
<dbReference type="GO" id="GO:0016491">
    <property type="term" value="F:oxidoreductase activity"/>
    <property type="evidence" value="ECO:0007669"/>
    <property type="project" value="UniProtKB-KW"/>
</dbReference>